<sequence>MCVLADRNDCTYPGKNYDRRGIVTAYWVNGPIQSGKCSGRD</sequence>
<name>A0ABU7X6Z2_9ACTN</name>
<comment type="caution">
    <text evidence="1">The sequence shown here is derived from an EMBL/GenBank/DDBJ whole genome shotgun (WGS) entry which is preliminary data.</text>
</comment>
<protein>
    <submittedName>
        <fullName evidence="1">Uncharacterized protein</fullName>
    </submittedName>
</protein>
<reference evidence="1 2" key="1">
    <citation type="submission" date="2023-08" db="EMBL/GenBank/DDBJ databases">
        <authorList>
            <person name="Sharma P."/>
            <person name="Verma V."/>
            <person name="Mohan M.K."/>
            <person name="Dubey A.K."/>
        </authorList>
    </citation>
    <scope>NUCLEOTIDE SEQUENCE [LARGE SCALE GENOMIC DNA]</scope>
    <source>
        <strain evidence="1 2">ADP4</strain>
    </source>
</reference>
<organism evidence="1 2">
    <name type="scientific">Streptomyces chrestomyceticus</name>
    <dbReference type="NCBI Taxonomy" id="68185"/>
    <lineage>
        <taxon>Bacteria</taxon>
        <taxon>Bacillati</taxon>
        <taxon>Actinomycetota</taxon>
        <taxon>Actinomycetes</taxon>
        <taxon>Kitasatosporales</taxon>
        <taxon>Streptomycetaceae</taxon>
        <taxon>Streptomyces</taxon>
    </lineage>
</organism>
<accession>A0ABU7X6Z2</accession>
<keyword evidence="2" id="KW-1185">Reference proteome</keyword>
<dbReference type="Proteomes" id="UP001348265">
    <property type="component" value="Unassembled WGS sequence"/>
</dbReference>
<proteinExistence type="predicted"/>
<gene>
    <name evidence="1" type="ORF">RB636_41110</name>
</gene>
<evidence type="ECO:0000313" key="1">
    <source>
        <dbReference type="EMBL" id="MEF3119549.1"/>
    </source>
</evidence>
<dbReference type="RefSeq" id="WP_331790285.1">
    <property type="nucleotide sequence ID" value="NZ_JAVFKM010000053.1"/>
</dbReference>
<dbReference type="EMBL" id="JAVFKM010000053">
    <property type="protein sequence ID" value="MEF3119549.1"/>
    <property type="molecule type" value="Genomic_DNA"/>
</dbReference>
<evidence type="ECO:0000313" key="2">
    <source>
        <dbReference type="Proteomes" id="UP001348265"/>
    </source>
</evidence>